<feature type="DNA-binding region" description="H-T-H motif" evidence="4">
    <location>
        <begin position="29"/>
        <end position="48"/>
    </location>
</feature>
<keyword evidence="7" id="KW-1185">Reference proteome</keyword>
<dbReference type="Gene3D" id="1.10.10.60">
    <property type="entry name" value="Homeodomain-like"/>
    <property type="match status" value="1"/>
</dbReference>
<keyword evidence="1" id="KW-0805">Transcription regulation</keyword>
<evidence type="ECO:0000259" key="5">
    <source>
        <dbReference type="PROSITE" id="PS50977"/>
    </source>
</evidence>
<evidence type="ECO:0000256" key="2">
    <source>
        <dbReference type="ARBA" id="ARBA00023125"/>
    </source>
</evidence>
<dbReference type="SUPFAM" id="SSF46689">
    <property type="entry name" value="Homeodomain-like"/>
    <property type="match status" value="1"/>
</dbReference>
<dbReference type="RefSeq" id="WP_065411665.1">
    <property type="nucleotide sequence ID" value="NZ_MAYT01000029.1"/>
</dbReference>
<dbReference type="PROSITE" id="PS50977">
    <property type="entry name" value="HTH_TETR_2"/>
    <property type="match status" value="1"/>
</dbReference>
<keyword evidence="2 4" id="KW-0238">DNA-binding</keyword>
<dbReference type="Proteomes" id="UP000092578">
    <property type="component" value="Unassembled WGS sequence"/>
</dbReference>
<dbReference type="InterPro" id="IPR001647">
    <property type="entry name" value="HTH_TetR"/>
</dbReference>
<dbReference type="GO" id="GO:0003677">
    <property type="term" value="F:DNA binding"/>
    <property type="evidence" value="ECO:0007669"/>
    <property type="project" value="UniProtKB-UniRule"/>
</dbReference>
<dbReference type="Pfam" id="PF13305">
    <property type="entry name" value="TetR_C_33"/>
    <property type="match status" value="1"/>
</dbReference>
<name>A0A1B9AG06_9BACI</name>
<evidence type="ECO:0000313" key="6">
    <source>
        <dbReference type="EMBL" id="OCA82793.1"/>
    </source>
</evidence>
<protein>
    <submittedName>
        <fullName evidence="6">TetR family transcriptional regulator</fullName>
    </submittedName>
</protein>
<dbReference type="InterPro" id="IPR025996">
    <property type="entry name" value="MT1864/Rv1816-like_C"/>
</dbReference>
<dbReference type="SUPFAM" id="SSF48498">
    <property type="entry name" value="Tetracyclin repressor-like, C-terminal domain"/>
    <property type="match status" value="1"/>
</dbReference>
<dbReference type="InterPro" id="IPR036271">
    <property type="entry name" value="Tet_transcr_reg_TetR-rel_C_sf"/>
</dbReference>
<dbReference type="Gene3D" id="1.10.357.10">
    <property type="entry name" value="Tetracycline Repressor, domain 2"/>
    <property type="match status" value="1"/>
</dbReference>
<gene>
    <name evidence="6" type="ORF">A8F95_13710</name>
</gene>
<dbReference type="EMBL" id="MAYT01000029">
    <property type="protein sequence ID" value="OCA82793.1"/>
    <property type="molecule type" value="Genomic_DNA"/>
</dbReference>
<keyword evidence="3" id="KW-0804">Transcription</keyword>
<feature type="domain" description="HTH tetR-type" evidence="5">
    <location>
        <begin position="6"/>
        <end position="66"/>
    </location>
</feature>
<organism evidence="6 7">
    <name type="scientific">Pseudobacillus wudalianchiensis</name>
    <dbReference type="NCBI Taxonomy" id="1743143"/>
    <lineage>
        <taxon>Bacteria</taxon>
        <taxon>Bacillati</taxon>
        <taxon>Bacillota</taxon>
        <taxon>Bacilli</taxon>
        <taxon>Bacillales</taxon>
        <taxon>Bacillaceae</taxon>
        <taxon>Pseudobacillus</taxon>
    </lineage>
</organism>
<comment type="caution">
    <text evidence="6">The sequence shown here is derived from an EMBL/GenBank/DDBJ whole genome shotgun (WGS) entry which is preliminary data.</text>
</comment>
<evidence type="ECO:0000313" key="7">
    <source>
        <dbReference type="Proteomes" id="UP000092578"/>
    </source>
</evidence>
<evidence type="ECO:0000256" key="1">
    <source>
        <dbReference type="ARBA" id="ARBA00023015"/>
    </source>
</evidence>
<sequence length="199" mass="22427">MSPRMKLDVSVILQKAIELIDQHGMEYLSIGSLAKELQVRPPSLYNHISGLDELKQKLAIHGIKALYERMLQEAAGRSGDEAIRALSKTYLQFVRTHPGLYEAATRFPDPEDKELQQAQQAVVNLAVKVLEVYHLKKETAVHLVRGLRSILHGFSSLEQMGGFAMSLNVDESFSLLINTFIEGIHLMAMREKDEIQSEE</sequence>
<reference evidence="7" key="1">
    <citation type="submission" date="2016-05" db="EMBL/GenBank/DDBJ databases">
        <authorList>
            <person name="Liu B."/>
            <person name="Wang J."/>
            <person name="Zhu Y."/>
            <person name="Liu G."/>
            <person name="Chen Q."/>
            <person name="Chen Z."/>
            <person name="Lan J."/>
            <person name="Che J."/>
            <person name="Ge C."/>
            <person name="Shi H."/>
            <person name="Pan Z."/>
            <person name="Liu X."/>
        </authorList>
    </citation>
    <scope>NUCLEOTIDE SEQUENCE [LARGE SCALE GENOMIC DNA]</scope>
    <source>
        <strain evidence="7">FJAT-27215</strain>
    </source>
</reference>
<evidence type="ECO:0000256" key="4">
    <source>
        <dbReference type="PROSITE-ProRule" id="PRU00335"/>
    </source>
</evidence>
<proteinExistence type="predicted"/>
<dbReference type="AlphaFoldDB" id="A0A1B9AG06"/>
<dbReference type="InterPro" id="IPR009057">
    <property type="entry name" value="Homeodomain-like_sf"/>
</dbReference>
<evidence type="ECO:0000256" key="3">
    <source>
        <dbReference type="ARBA" id="ARBA00023163"/>
    </source>
</evidence>
<accession>A0A1B9AG06</accession>